<dbReference type="OrthoDB" id="9809216at2"/>
<dbReference type="AlphaFoldDB" id="A0A1M5SDW7"/>
<evidence type="ECO:0000256" key="9">
    <source>
        <dbReference type="SAM" id="Phobius"/>
    </source>
</evidence>
<evidence type="ECO:0000256" key="2">
    <source>
        <dbReference type="ARBA" id="ARBA00005540"/>
    </source>
</evidence>
<dbReference type="InterPro" id="IPR024529">
    <property type="entry name" value="ECF_trnsprt_substrate-spec"/>
</dbReference>
<feature type="transmembrane region" description="Helical" evidence="9">
    <location>
        <begin position="20"/>
        <end position="37"/>
    </location>
</feature>
<evidence type="ECO:0000256" key="5">
    <source>
        <dbReference type="ARBA" id="ARBA00022692"/>
    </source>
</evidence>
<keyword evidence="7 8" id="KW-0472">Membrane</keyword>
<dbReference type="Pfam" id="PF12822">
    <property type="entry name" value="ECF_trnsprt"/>
    <property type="match status" value="1"/>
</dbReference>
<dbReference type="Proteomes" id="UP000184389">
    <property type="component" value="Unassembled WGS sequence"/>
</dbReference>
<evidence type="ECO:0000256" key="6">
    <source>
        <dbReference type="ARBA" id="ARBA00022989"/>
    </source>
</evidence>
<dbReference type="RefSeq" id="WP_072742616.1">
    <property type="nucleotide sequence ID" value="NZ_FQXR01000002.1"/>
</dbReference>
<keyword evidence="5 9" id="KW-0812">Transmembrane</keyword>
<feature type="transmembrane region" description="Helical" evidence="9">
    <location>
        <begin position="117"/>
        <end position="142"/>
    </location>
</feature>
<dbReference type="PANTHER" id="PTHR38438">
    <property type="entry name" value="RIBOFLAVIN TRANSPORTER RIBU"/>
    <property type="match status" value="1"/>
</dbReference>
<evidence type="ECO:0000256" key="3">
    <source>
        <dbReference type="ARBA" id="ARBA00022448"/>
    </source>
</evidence>
<feature type="transmembrane region" description="Helical" evidence="9">
    <location>
        <begin position="49"/>
        <end position="69"/>
    </location>
</feature>
<dbReference type="STRING" id="1123281.SAMN02745180_00144"/>
<dbReference type="GO" id="GO:0005886">
    <property type="term" value="C:plasma membrane"/>
    <property type="evidence" value="ECO:0007669"/>
    <property type="project" value="UniProtKB-SubCell"/>
</dbReference>
<sequence length="202" mass="22150">MELKKEKGKMSTKMLTKIGILSAVSFVLMLIEFPLWFAPGFLKMDLSEVPALMGAFALGPMAGVLIELIKNILHIVIRGTSTMVVGELANFVVGSVFVCVAGWMYHKEKNLKNAVVGMILGTIAMTVVMSFANYFIMIPFYAKLFGMPLDKIVAMGSAVNKYVVDLKSLIVYAVAPFNLIKGAIVTLITLLLYKKVSPVLHR</sequence>
<reference evidence="10 11" key="1">
    <citation type="submission" date="2016-11" db="EMBL/GenBank/DDBJ databases">
        <authorList>
            <person name="Jaros S."/>
            <person name="Januszkiewicz K."/>
            <person name="Wedrychowicz H."/>
        </authorList>
    </citation>
    <scope>NUCLEOTIDE SEQUENCE [LARGE SCALE GENOMIC DNA]</scope>
    <source>
        <strain evidence="10 11">DSM 13106</strain>
    </source>
</reference>
<keyword evidence="3 8" id="KW-0813">Transport</keyword>
<evidence type="ECO:0000256" key="8">
    <source>
        <dbReference type="PIRNR" id="PIRNR037778"/>
    </source>
</evidence>
<keyword evidence="11" id="KW-1185">Reference proteome</keyword>
<proteinExistence type="inferred from homology"/>
<organism evidence="10 11">
    <name type="scientific">Sporanaerobacter acetigenes DSM 13106</name>
    <dbReference type="NCBI Taxonomy" id="1123281"/>
    <lineage>
        <taxon>Bacteria</taxon>
        <taxon>Bacillati</taxon>
        <taxon>Bacillota</taxon>
        <taxon>Tissierellia</taxon>
        <taxon>Tissierellales</taxon>
        <taxon>Sporanaerobacteraceae</taxon>
        <taxon>Sporanaerobacter</taxon>
    </lineage>
</organism>
<dbReference type="PIRSF" id="PIRSF037778">
    <property type="entry name" value="UCP037778_transp_RibU"/>
    <property type="match status" value="1"/>
</dbReference>
<protein>
    <recommendedName>
        <fullName evidence="8">Riboflavin transporter</fullName>
    </recommendedName>
</protein>
<dbReference type="GO" id="GO:0032217">
    <property type="term" value="F:riboflavin transmembrane transporter activity"/>
    <property type="evidence" value="ECO:0007669"/>
    <property type="project" value="UniProtKB-UniRule"/>
</dbReference>
<accession>A0A1M5SDW7</accession>
<evidence type="ECO:0000256" key="4">
    <source>
        <dbReference type="ARBA" id="ARBA00022475"/>
    </source>
</evidence>
<comment type="similarity">
    <text evidence="2 8">Belongs to the prokaryotic riboflavin transporter (P-RFT) (TC 2.A.87) family.</text>
</comment>
<dbReference type="EMBL" id="FQXR01000002">
    <property type="protein sequence ID" value="SHH36661.1"/>
    <property type="molecule type" value="Genomic_DNA"/>
</dbReference>
<feature type="transmembrane region" description="Helical" evidence="9">
    <location>
        <begin position="169"/>
        <end position="193"/>
    </location>
</feature>
<comment type="subcellular location">
    <subcellularLocation>
        <location evidence="1">Cell membrane</location>
        <topology evidence="1">Multi-pass membrane protein</topology>
    </subcellularLocation>
</comment>
<feature type="transmembrane region" description="Helical" evidence="9">
    <location>
        <begin position="81"/>
        <end position="105"/>
    </location>
</feature>
<keyword evidence="6 9" id="KW-1133">Transmembrane helix</keyword>
<dbReference type="PANTHER" id="PTHR38438:SF1">
    <property type="entry name" value="RIBOFLAVIN TRANSPORTER RIBU"/>
    <property type="match status" value="1"/>
</dbReference>
<evidence type="ECO:0000256" key="1">
    <source>
        <dbReference type="ARBA" id="ARBA00004651"/>
    </source>
</evidence>
<evidence type="ECO:0000313" key="11">
    <source>
        <dbReference type="Proteomes" id="UP000184389"/>
    </source>
</evidence>
<comment type="function">
    <text evidence="8">Probably a riboflavin-binding protein that interacts with the energy-coupling factor (ECF) ABC-transporter complex.</text>
</comment>
<evidence type="ECO:0000313" key="10">
    <source>
        <dbReference type="EMBL" id="SHH36661.1"/>
    </source>
</evidence>
<keyword evidence="4 8" id="KW-1003">Cell membrane</keyword>
<evidence type="ECO:0000256" key="7">
    <source>
        <dbReference type="ARBA" id="ARBA00023136"/>
    </source>
</evidence>
<dbReference type="Gene3D" id="1.10.1760.20">
    <property type="match status" value="1"/>
</dbReference>
<gene>
    <name evidence="10" type="ORF">SAMN02745180_00144</name>
</gene>
<name>A0A1M5SDW7_9FIRM</name>
<dbReference type="InterPro" id="IPR025720">
    <property type="entry name" value="RibU"/>
</dbReference>